<dbReference type="InterPro" id="IPR050823">
    <property type="entry name" value="Plant_Ser_Thr_Prot_Kinase"/>
</dbReference>
<evidence type="ECO:0000256" key="1">
    <source>
        <dbReference type="ARBA" id="ARBA00004236"/>
    </source>
</evidence>
<feature type="domain" description="Protein kinase" evidence="3">
    <location>
        <begin position="89"/>
        <end position="300"/>
    </location>
</feature>
<keyword evidence="2" id="KW-0472">Membrane</keyword>
<dbReference type="Gene3D" id="3.30.200.20">
    <property type="entry name" value="Phosphorylase Kinase, domain 1"/>
    <property type="match status" value="1"/>
</dbReference>
<reference evidence="4" key="1">
    <citation type="submission" date="2019-08" db="EMBL/GenBank/DDBJ databases">
        <title>Reference gene set and small RNA set construction with multiple tissues from Davidia involucrata Baill.</title>
        <authorList>
            <person name="Yang H."/>
            <person name="Zhou C."/>
            <person name="Li G."/>
            <person name="Wang J."/>
            <person name="Gao P."/>
            <person name="Wang M."/>
            <person name="Wang R."/>
            <person name="Zhao Y."/>
        </authorList>
    </citation>
    <scope>NUCLEOTIDE SEQUENCE</scope>
    <source>
        <tissue evidence="4">Mixed with DoveR01_LX</tissue>
    </source>
</reference>
<keyword evidence="2" id="KW-1003">Cell membrane</keyword>
<dbReference type="InterPro" id="IPR011009">
    <property type="entry name" value="Kinase-like_dom_sf"/>
</dbReference>
<dbReference type="Pfam" id="PF07714">
    <property type="entry name" value="PK_Tyr_Ser-Thr"/>
    <property type="match status" value="1"/>
</dbReference>
<organism evidence="4">
    <name type="scientific">Davidia involucrata</name>
    <name type="common">Dove tree</name>
    <dbReference type="NCBI Taxonomy" id="16924"/>
    <lineage>
        <taxon>Eukaryota</taxon>
        <taxon>Viridiplantae</taxon>
        <taxon>Streptophyta</taxon>
        <taxon>Embryophyta</taxon>
        <taxon>Tracheophyta</taxon>
        <taxon>Spermatophyta</taxon>
        <taxon>Magnoliopsida</taxon>
        <taxon>eudicotyledons</taxon>
        <taxon>Gunneridae</taxon>
        <taxon>Pentapetalae</taxon>
        <taxon>asterids</taxon>
        <taxon>Cornales</taxon>
        <taxon>Nyssaceae</taxon>
        <taxon>Davidia</taxon>
    </lineage>
</organism>
<name>A0A5B7ALT5_DAVIN</name>
<dbReference type="GO" id="GO:0005524">
    <property type="term" value="F:ATP binding"/>
    <property type="evidence" value="ECO:0007669"/>
    <property type="project" value="InterPro"/>
</dbReference>
<protein>
    <recommendedName>
        <fullName evidence="3">Protein kinase domain-containing protein</fullName>
    </recommendedName>
</protein>
<evidence type="ECO:0000259" key="3">
    <source>
        <dbReference type="PROSITE" id="PS50011"/>
    </source>
</evidence>
<dbReference type="GO" id="GO:0004672">
    <property type="term" value="F:protein kinase activity"/>
    <property type="evidence" value="ECO:0007669"/>
    <property type="project" value="InterPro"/>
</dbReference>
<dbReference type="AlphaFoldDB" id="A0A5B7ALT5"/>
<dbReference type="EMBL" id="GHES01027068">
    <property type="protein sequence ID" value="MPA57627.1"/>
    <property type="molecule type" value="Transcribed_RNA"/>
</dbReference>
<gene>
    <name evidence="4" type="ORF">Din_027068</name>
</gene>
<sequence>MGQESRFSNKGKVRASKLSLSDVASQGLGFSPLGRNGLALHRSGFFHPLTNQSSIFDVGEAEKLQSKKKDSQKPLEFTEAQLGGFTNNFEGRNLIGPTHFGKLYRGKIEHGVIGTEAQDVIVKIWDEKAISLAYPLDYTVLDEEVKFLTYPSVNHHPNLVKLIGYCRGADVMGIVYDLNPRDTLHNLMKKESFNWLQRIKVALGFARLLEFLHGQAKPYLVLGIDAAHIMLDQEWNPILFDFGLMSGGIIGEMTFVKKEIPGSIGYVDPFLLETGMRWETCCDVYAFGVILLGLVAKKGY</sequence>
<accession>A0A5B7ALT5</accession>
<dbReference type="PROSITE" id="PS50011">
    <property type="entry name" value="PROTEIN_KINASE_DOM"/>
    <property type="match status" value="1"/>
</dbReference>
<evidence type="ECO:0000313" key="4">
    <source>
        <dbReference type="EMBL" id="MPA57627.1"/>
    </source>
</evidence>
<comment type="subcellular location">
    <subcellularLocation>
        <location evidence="1">Cell membrane</location>
    </subcellularLocation>
</comment>
<dbReference type="PANTHER" id="PTHR45621">
    <property type="entry name" value="OS01G0588500 PROTEIN-RELATED"/>
    <property type="match status" value="1"/>
</dbReference>
<dbReference type="InterPro" id="IPR000719">
    <property type="entry name" value="Prot_kinase_dom"/>
</dbReference>
<proteinExistence type="predicted"/>
<dbReference type="SUPFAM" id="SSF56112">
    <property type="entry name" value="Protein kinase-like (PK-like)"/>
    <property type="match status" value="1"/>
</dbReference>
<dbReference type="GO" id="GO:0005886">
    <property type="term" value="C:plasma membrane"/>
    <property type="evidence" value="ECO:0007669"/>
    <property type="project" value="UniProtKB-SubCell"/>
</dbReference>
<dbReference type="InterPro" id="IPR001245">
    <property type="entry name" value="Ser-Thr/Tyr_kinase_cat_dom"/>
</dbReference>
<evidence type="ECO:0000256" key="2">
    <source>
        <dbReference type="ARBA" id="ARBA00022475"/>
    </source>
</evidence>
<dbReference type="Gene3D" id="1.10.510.10">
    <property type="entry name" value="Transferase(Phosphotransferase) domain 1"/>
    <property type="match status" value="1"/>
</dbReference>